<accession>A0A533QEM9</accession>
<organism evidence="2 3">
    <name type="scientific">Candidatus Jettenia ecosi</name>
    <dbReference type="NCBI Taxonomy" id="2494326"/>
    <lineage>
        <taxon>Bacteria</taxon>
        <taxon>Pseudomonadati</taxon>
        <taxon>Planctomycetota</taxon>
        <taxon>Candidatus Brocadiia</taxon>
        <taxon>Candidatus Brocadiales</taxon>
        <taxon>Candidatus Brocadiaceae</taxon>
        <taxon>Candidatus Jettenia</taxon>
    </lineage>
</organism>
<evidence type="ECO:0000313" key="2">
    <source>
        <dbReference type="EMBL" id="TLD41141.1"/>
    </source>
</evidence>
<evidence type="ECO:0008006" key="4">
    <source>
        <dbReference type="Google" id="ProtNLM"/>
    </source>
</evidence>
<evidence type="ECO:0000256" key="1">
    <source>
        <dbReference type="SAM" id="SignalP"/>
    </source>
</evidence>
<evidence type="ECO:0000313" key="3">
    <source>
        <dbReference type="Proteomes" id="UP000319783"/>
    </source>
</evidence>
<keyword evidence="1" id="KW-0732">Signal</keyword>
<proteinExistence type="predicted"/>
<dbReference type="Proteomes" id="UP000319783">
    <property type="component" value="Unassembled WGS sequence"/>
</dbReference>
<reference evidence="2 3" key="1">
    <citation type="submission" date="2019-04" db="EMBL/GenBank/DDBJ databases">
        <title>Genome of a novel bacterium Candidatus Jettenia ecosi reconstructed from metagenome of an anammox bioreactor.</title>
        <authorList>
            <person name="Mardanov A.V."/>
            <person name="Beletsky A.V."/>
            <person name="Ravin N.V."/>
            <person name="Botchkova E.A."/>
            <person name="Litti Y.V."/>
            <person name="Nozhevnikova A.N."/>
        </authorList>
    </citation>
    <scope>NUCLEOTIDE SEQUENCE [LARGE SCALE GENOMIC DNA]</scope>
    <source>
        <strain evidence="2">J2</strain>
    </source>
</reference>
<feature type="chain" id="PRO_5021795604" description="Secreted protein" evidence="1">
    <location>
        <begin position="25"/>
        <end position="58"/>
    </location>
</feature>
<dbReference type="EMBL" id="SULG01000061">
    <property type="protein sequence ID" value="TLD41141.1"/>
    <property type="molecule type" value="Genomic_DNA"/>
</dbReference>
<protein>
    <recommendedName>
        <fullName evidence="4">Secreted protein</fullName>
    </recommendedName>
</protein>
<comment type="caution">
    <text evidence="2">The sequence shown here is derived from an EMBL/GenBank/DDBJ whole genome shotgun (WGS) entry which is preliminary data.</text>
</comment>
<sequence length="58" mass="6255">MLKKFSCGLVITGALLLSTGMVNTVFVGSTIAQEQRCKKCGHLPSKPEGDCKCQCHRT</sequence>
<gene>
    <name evidence="2" type="ORF">JETT_2606</name>
</gene>
<name>A0A533QEM9_9BACT</name>
<feature type="signal peptide" evidence="1">
    <location>
        <begin position="1"/>
        <end position="24"/>
    </location>
</feature>
<dbReference type="AlphaFoldDB" id="A0A533QEM9"/>